<dbReference type="PANTHER" id="PTHR35176:SF6">
    <property type="entry name" value="HEME OXYGENASE HI_0854-RELATED"/>
    <property type="match status" value="1"/>
</dbReference>
<reference evidence="3" key="1">
    <citation type="submission" date="2022-10" db="EMBL/GenBank/DDBJ databases">
        <title>The WGS of Solirubrobacter ginsenosidimutans DSM 21036.</title>
        <authorList>
            <person name="Jiang Z."/>
        </authorList>
    </citation>
    <scope>NUCLEOTIDE SEQUENCE</scope>
    <source>
        <strain evidence="3">DSM 21036</strain>
    </source>
</reference>
<evidence type="ECO:0000313" key="3">
    <source>
        <dbReference type="EMBL" id="MDA0160148.1"/>
    </source>
</evidence>
<protein>
    <submittedName>
        <fullName evidence="3">TIGR03618 family F420-dependent PPOX class oxidoreductase</fullName>
    </submittedName>
</protein>
<evidence type="ECO:0000313" key="4">
    <source>
        <dbReference type="Proteomes" id="UP001149140"/>
    </source>
</evidence>
<keyword evidence="1" id="KW-0560">Oxidoreductase</keyword>
<dbReference type="PANTHER" id="PTHR35176">
    <property type="entry name" value="HEME OXYGENASE HI_0854-RELATED"/>
    <property type="match status" value="1"/>
</dbReference>
<gene>
    <name evidence="3" type="ORF">OM076_07735</name>
</gene>
<dbReference type="InterPro" id="IPR011576">
    <property type="entry name" value="Pyridox_Oxase_N"/>
</dbReference>
<evidence type="ECO:0000256" key="1">
    <source>
        <dbReference type="ARBA" id="ARBA00023002"/>
    </source>
</evidence>
<sequence length="133" mass="14758">MASLSDPAVSALLDKPNHAVLSTLNQDGSIHATMVWLNVEDGKVAINSQRGRHWPNNLERDGHVTLTLLNESDPYEYVVITGVAEEAGEGAEEHIDALAKKYIDQDVYPWRVEGTERVKFFVAPSRVRYVKAG</sequence>
<dbReference type="Pfam" id="PF01243">
    <property type="entry name" value="PNPOx_N"/>
    <property type="match status" value="1"/>
</dbReference>
<dbReference type="Gene3D" id="2.30.110.10">
    <property type="entry name" value="Electron Transport, Fmn-binding Protein, Chain A"/>
    <property type="match status" value="1"/>
</dbReference>
<evidence type="ECO:0000259" key="2">
    <source>
        <dbReference type="Pfam" id="PF01243"/>
    </source>
</evidence>
<dbReference type="RefSeq" id="WP_270038915.1">
    <property type="nucleotide sequence ID" value="NZ_JAPDOD010000004.1"/>
</dbReference>
<feature type="domain" description="Pyridoxamine 5'-phosphate oxidase N-terminal" evidence="2">
    <location>
        <begin position="6"/>
        <end position="109"/>
    </location>
</feature>
<dbReference type="Proteomes" id="UP001149140">
    <property type="component" value="Unassembled WGS sequence"/>
</dbReference>
<dbReference type="InterPro" id="IPR019920">
    <property type="entry name" value="F420-binding_dom_put"/>
</dbReference>
<name>A0A9X3MUQ3_9ACTN</name>
<dbReference type="EMBL" id="JAPDOD010000004">
    <property type="protein sequence ID" value="MDA0160148.1"/>
    <property type="molecule type" value="Genomic_DNA"/>
</dbReference>
<dbReference type="GO" id="GO:0016627">
    <property type="term" value="F:oxidoreductase activity, acting on the CH-CH group of donors"/>
    <property type="evidence" value="ECO:0007669"/>
    <property type="project" value="TreeGrafter"/>
</dbReference>
<dbReference type="AlphaFoldDB" id="A0A9X3MUQ3"/>
<dbReference type="InterPro" id="IPR052019">
    <property type="entry name" value="F420H2_bilvrd_red/Heme_oxyg"/>
</dbReference>
<dbReference type="InterPro" id="IPR012349">
    <property type="entry name" value="Split_barrel_FMN-bd"/>
</dbReference>
<dbReference type="NCBIfam" id="TIGR03618">
    <property type="entry name" value="Rv1155_F420"/>
    <property type="match status" value="1"/>
</dbReference>
<keyword evidence="4" id="KW-1185">Reference proteome</keyword>
<accession>A0A9X3MUQ3</accession>
<proteinExistence type="predicted"/>
<comment type="caution">
    <text evidence="3">The sequence shown here is derived from an EMBL/GenBank/DDBJ whole genome shotgun (WGS) entry which is preliminary data.</text>
</comment>
<organism evidence="3 4">
    <name type="scientific">Solirubrobacter ginsenosidimutans</name>
    <dbReference type="NCBI Taxonomy" id="490573"/>
    <lineage>
        <taxon>Bacteria</taxon>
        <taxon>Bacillati</taxon>
        <taxon>Actinomycetota</taxon>
        <taxon>Thermoleophilia</taxon>
        <taxon>Solirubrobacterales</taxon>
        <taxon>Solirubrobacteraceae</taxon>
        <taxon>Solirubrobacter</taxon>
    </lineage>
</organism>
<dbReference type="SUPFAM" id="SSF50475">
    <property type="entry name" value="FMN-binding split barrel"/>
    <property type="match status" value="1"/>
</dbReference>
<dbReference type="GO" id="GO:0070967">
    <property type="term" value="F:coenzyme F420 binding"/>
    <property type="evidence" value="ECO:0007669"/>
    <property type="project" value="TreeGrafter"/>
</dbReference>
<dbReference type="GO" id="GO:0005829">
    <property type="term" value="C:cytosol"/>
    <property type="evidence" value="ECO:0007669"/>
    <property type="project" value="TreeGrafter"/>
</dbReference>